<dbReference type="Proteomes" id="UP001168540">
    <property type="component" value="Unassembled WGS sequence"/>
</dbReference>
<dbReference type="InterPro" id="IPR023950">
    <property type="entry name" value="Hmp"/>
</dbReference>
<dbReference type="Pfam" id="PF00175">
    <property type="entry name" value="NAD_binding_1"/>
    <property type="match status" value="1"/>
</dbReference>
<feature type="binding site" description="proximal binding residue" evidence="17">
    <location>
        <position position="85"/>
    </location>
    <ligand>
        <name>heme b</name>
        <dbReference type="ChEBI" id="CHEBI:60344"/>
    </ligand>
    <ligandPart>
        <name>Fe</name>
        <dbReference type="ChEBI" id="CHEBI:18248"/>
    </ligandPart>
</feature>
<dbReference type="PANTHER" id="PTHR43396">
    <property type="entry name" value="FLAVOHEMOPROTEIN"/>
    <property type="match status" value="1"/>
</dbReference>
<gene>
    <name evidence="20" type="primary">hmpA</name>
    <name evidence="17" type="synonym">hmp</name>
    <name evidence="20" type="ORF">QU481_08535</name>
</gene>
<keyword evidence="7 17" id="KW-0285">Flavoprotein</keyword>
<dbReference type="Pfam" id="PF00042">
    <property type="entry name" value="Globin"/>
    <property type="match status" value="1"/>
</dbReference>
<comment type="catalytic activity">
    <reaction evidence="16 17">
        <text>2 nitric oxide + NADPH + 2 O2 = 2 nitrate + NADP(+) + H(+)</text>
        <dbReference type="Rhea" id="RHEA:19465"/>
        <dbReference type="ChEBI" id="CHEBI:15378"/>
        <dbReference type="ChEBI" id="CHEBI:15379"/>
        <dbReference type="ChEBI" id="CHEBI:16480"/>
        <dbReference type="ChEBI" id="CHEBI:17632"/>
        <dbReference type="ChEBI" id="CHEBI:57783"/>
        <dbReference type="ChEBI" id="CHEBI:58349"/>
        <dbReference type="EC" id="1.14.12.17"/>
    </reaction>
</comment>
<dbReference type="PANTHER" id="PTHR43396:SF3">
    <property type="entry name" value="FLAVOHEMOPROTEIN"/>
    <property type="match status" value="1"/>
</dbReference>
<dbReference type="Gene3D" id="3.40.50.80">
    <property type="entry name" value="Nucleotide-binding domain of ferredoxin-NADP reductase (FNR) module"/>
    <property type="match status" value="1"/>
</dbReference>
<feature type="domain" description="FAD-binding FR-type" evidence="19">
    <location>
        <begin position="152"/>
        <end position="263"/>
    </location>
</feature>
<dbReference type="PRINTS" id="PR00371">
    <property type="entry name" value="FPNCR"/>
</dbReference>
<dbReference type="EC" id="1.14.12.17" evidence="17"/>
<keyword evidence="4 17" id="KW-0216">Detoxification</keyword>
<dbReference type="InterPro" id="IPR017938">
    <property type="entry name" value="Riboflavin_synthase-like_b-brl"/>
</dbReference>
<dbReference type="SUPFAM" id="SSF46458">
    <property type="entry name" value="Globin-like"/>
    <property type="match status" value="1"/>
</dbReference>
<keyword evidence="3 17" id="KW-0813">Transport</keyword>
<keyword evidence="21" id="KW-1185">Reference proteome</keyword>
<feature type="binding site" evidence="17">
    <location>
        <begin position="206"/>
        <end position="209"/>
    </location>
    <ligand>
        <name>FAD</name>
        <dbReference type="ChEBI" id="CHEBI:57692"/>
    </ligand>
</feature>
<dbReference type="NCBIfam" id="NF009805">
    <property type="entry name" value="PRK13289.1"/>
    <property type="match status" value="1"/>
</dbReference>
<feature type="active site" description="Charge relay system" evidence="17">
    <location>
        <position position="95"/>
    </location>
</feature>
<keyword evidence="9 17" id="KW-0274">FAD</keyword>
<dbReference type="EMBL" id="JAUEDK010000011">
    <property type="protein sequence ID" value="MDN0074940.1"/>
    <property type="molecule type" value="Genomic_DNA"/>
</dbReference>
<keyword evidence="8 17" id="KW-0479">Metal-binding</keyword>
<keyword evidence="11 17" id="KW-0560">Oxidoreductase</keyword>
<evidence type="ECO:0000256" key="9">
    <source>
        <dbReference type="ARBA" id="ARBA00022827"/>
    </source>
</evidence>
<dbReference type="SUPFAM" id="SSF63380">
    <property type="entry name" value="Riboflavin synthase domain-like"/>
    <property type="match status" value="1"/>
</dbReference>
<proteinExistence type="inferred from homology"/>
<evidence type="ECO:0000256" key="3">
    <source>
        <dbReference type="ARBA" id="ARBA00022448"/>
    </source>
</evidence>
<feature type="domain" description="Globin" evidence="18">
    <location>
        <begin position="1"/>
        <end position="138"/>
    </location>
</feature>
<sequence length="406" mass="44595">MLDANTRQLVKATVPVLKEHGVTLTSHFYQRMFRHNPELKHLFNQGHQASGQQQTALALAVLGYAENIDDPSVLAPVVGRIAHKHASLGIRAEHYPIVGGHLLASIREVLGDAASDELIAAWAAAYGQLADILIAAEAELYRNAALAEGGWSGWRPFKVGRKVRESDEITSFYLYPVDGAPVPSFVPGQYISVRGRAAGGALIQPRQYSLSDAPNPEYLRLSIKREQGDASRPDGLISNWMHDEVEEGTLVELAPPFGDFVLDTDKDSPVVLISGGVGLTPMVSMLNQLVQEQPTRRVAFVHAARNRQVHALNDHVRNLAERHPQLNVQVFYEHASNDDRLGVDYEHQGRIDLAAIRETAIVPDADYYLCGPVPFMRAQLASLQELGVPAERIHYEVFGSHVLAAA</sequence>
<evidence type="ECO:0000256" key="5">
    <source>
        <dbReference type="ARBA" id="ARBA00022617"/>
    </source>
</evidence>
<evidence type="ECO:0000313" key="20">
    <source>
        <dbReference type="EMBL" id="MDN0074940.1"/>
    </source>
</evidence>
<keyword evidence="6 17" id="KW-0561">Oxygen transport</keyword>
<comment type="catalytic activity">
    <reaction evidence="15 17">
        <text>2 nitric oxide + NADH + 2 O2 = 2 nitrate + NAD(+) + H(+)</text>
        <dbReference type="Rhea" id="RHEA:19469"/>
        <dbReference type="ChEBI" id="CHEBI:15378"/>
        <dbReference type="ChEBI" id="CHEBI:15379"/>
        <dbReference type="ChEBI" id="CHEBI:16480"/>
        <dbReference type="ChEBI" id="CHEBI:17632"/>
        <dbReference type="ChEBI" id="CHEBI:57540"/>
        <dbReference type="ChEBI" id="CHEBI:57945"/>
        <dbReference type="EC" id="1.14.12.17"/>
    </reaction>
</comment>
<evidence type="ECO:0000256" key="14">
    <source>
        <dbReference type="ARBA" id="ARBA00025094"/>
    </source>
</evidence>
<keyword evidence="10 17" id="KW-0521">NADP</keyword>
<feature type="site" description="Influences the redox potential of the prosthetic heme and FAD groups" evidence="17">
    <location>
        <position position="84"/>
    </location>
</feature>
<dbReference type="RefSeq" id="WP_289829530.1">
    <property type="nucleotide sequence ID" value="NZ_JAUEDK010000011.1"/>
</dbReference>
<feature type="site" description="Involved in heme-bound ligand stabilization and O-O bond activation" evidence="17">
    <location>
        <position position="29"/>
    </location>
</feature>
<comment type="function">
    <text evidence="14 17">Is involved in NO detoxification in an aerobic process, termed nitric oxide dioxygenase (NOD) reaction that utilizes O(2) and NAD(P)H to convert NO to nitrate, which protects the bacterium from various noxious nitrogen compounds. Therefore, plays a central role in the inducible response to nitrosative stress.</text>
</comment>
<keyword evidence="5 17" id="KW-0349">Heme</keyword>
<evidence type="ECO:0000256" key="4">
    <source>
        <dbReference type="ARBA" id="ARBA00022575"/>
    </source>
</evidence>
<feature type="binding site" evidence="17">
    <location>
        <begin position="397"/>
        <end position="400"/>
    </location>
    <ligand>
        <name>FAD</name>
        <dbReference type="ChEBI" id="CHEBI:57692"/>
    </ligand>
</feature>
<evidence type="ECO:0000256" key="13">
    <source>
        <dbReference type="ARBA" id="ARBA00023027"/>
    </source>
</evidence>
<protein>
    <recommendedName>
        <fullName evidence="17">Flavohemoprotein</fullName>
    </recommendedName>
    <alternativeName>
        <fullName evidence="17">Flavohemoglobin</fullName>
    </alternativeName>
    <alternativeName>
        <fullName evidence="17">Hemoglobin-like protein</fullName>
    </alternativeName>
    <alternativeName>
        <fullName evidence="17">Nitric oxide dioxygenase</fullName>
        <shortName evidence="17">NO oxygenase</shortName>
        <shortName evidence="17">NOD</shortName>
        <ecNumber evidence="17">1.14.12.17</ecNumber>
    </alternativeName>
</protein>
<dbReference type="Gene3D" id="2.40.30.10">
    <property type="entry name" value="Translation factors"/>
    <property type="match status" value="1"/>
</dbReference>
<dbReference type="PROSITE" id="PS51384">
    <property type="entry name" value="FAD_FR"/>
    <property type="match status" value="1"/>
</dbReference>
<comment type="cofactor">
    <cofactor evidence="17">
        <name>FAD</name>
        <dbReference type="ChEBI" id="CHEBI:57692"/>
    </cofactor>
    <text evidence="17">Binds 1 FAD per subunit.</text>
</comment>
<evidence type="ECO:0000259" key="18">
    <source>
        <dbReference type="PROSITE" id="PS01033"/>
    </source>
</evidence>
<evidence type="ECO:0000313" key="21">
    <source>
        <dbReference type="Proteomes" id="UP001168540"/>
    </source>
</evidence>
<comment type="cofactor">
    <cofactor evidence="17">
        <name>heme b</name>
        <dbReference type="ChEBI" id="CHEBI:60344"/>
    </cofactor>
    <text evidence="17">Binds 1 heme b (iron(II)-protoporphyrin IX) group per subunit.</text>
</comment>
<evidence type="ECO:0000256" key="11">
    <source>
        <dbReference type="ARBA" id="ARBA00023002"/>
    </source>
</evidence>
<dbReference type="HAMAP" id="MF_01252">
    <property type="entry name" value="Hmp"/>
    <property type="match status" value="1"/>
</dbReference>
<dbReference type="InterPro" id="IPR012292">
    <property type="entry name" value="Globin/Proto"/>
</dbReference>
<dbReference type="Gene3D" id="1.10.490.10">
    <property type="entry name" value="Globins"/>
    <property type="match status" value="1"/>
</dbReference>
<feature type="region of interest" description="Reductase" evidence="17">
    <location>
        <begin position="149"/>
        <end position="406"/>
    </location>
</feature>
<evidence type="ECO:0000256" key="2">
    <source>
        <dbReference type="ARBA" id="ARBA00008414"/>
    </source>
</evidence>
<dbReference type="InterPro" id="IPR001709">
    <property type="entry name" value="Flavoprot_Pyr_Nucl_cyt_Rdtase"/>
</dbReference>
<comment type="domain">
    <text evidence="17">Consists of two distinct domains; an N-terminal heme-containing oxygen-binding domain and a C-terminal reductase domain with binding sites for FAD and NAD(P)H.</text>
</comment>
<evidence type="ECO:0000259" key="19">
    <source>
        <dbReference type="PROSITE" id="PS51384"/>
    </source>
</evidence>
<dbReference type="InterPro" id="IPR000971">
    <property type="entry name" value="Globin"/>
</dbReference>
<dbReference type="GO" id="GO:0008941">
    <property type="term" value="F:nitric oxide dioxygenase NAD(P)H activity"/>
    <property type="evidence" value="ECO:0007669"/>
    <property type="project" value="UniProtKB-EC"/>
</dbReference>
<feature type="binding site" evidence="17">
    <location>
        <position position="190"/>
    </location>
    <ligand>
        <name>FAD</name>
        <dbReference type="ChEBI" id="CHEBI:57692"/>
    </ligand>
</feature>
<accession>A0ABT7XME1</accession>
<feature type="binding site" evidence="17">
    <location>
        <begin position="276"/>
        <end position="281"/>
    </location>
    <ligand>
        <name>NADP(+)</name>
        <dbReference type="ChEBI" id="CHEBI:58349"/>
    </ligand>
</feature>
<evidence type="ECO:0000256" key="10">
    <source>
        <dbReference type="ARBA" id="ARBA00022857"/>
    </source>
</evidence>
<dbReference type="SUPFAM" id="SSF52343">
    <property type="entry name" value="Ferredoxin reductase-like, C-terminal NADP-linked domain"/>
    <property type="match status" value="1"/>
</dbReference>
<evidence type="ECO:0000256" key="12">
    <source>
        <dbReference type="ARBA" id="ARBA00023004"/>
    </source>
</evidence>
<dbReference type="CDD" id="cd14779">
    <property type="entry name" value="FHP_Ae-globin-like"/>
    <property type="match status" value="1"/>
</dbReference>
<evidence type="ECO:0000256" key="15">
    <source>
        <dbReference type="ARBA" id="ARBA00048649"/>
    </source>
</evidence>
<evidence type="ECO:0000256" key="7">
    <source>
        <dbReference type="ARBA" id="ARBA00022630"/>
    </source>
</evidence>
<dbReference type="InterPro" id="IPR009050">
    <property type="entry name" value="Globin-like_sf"/>
</dbReference>
<keyword evidence="12 17" id="KW-0408">Iron</keyword>
<feature type="active site" description="Charge relay system" evidence="17">
    <location>
        <position position="137"/>
    </location>
</feature>
<dbReference type="PROSITE" id="PS01033">
    <property type="entry name" value="GLOBIN"/>
    <property type="match status" value="1"/>
</dbReference>
<keyword evidence="13 17" id="KW-0520">NAD</keyword>
<evidence type="ECO:0000256" key="8">
    <source>
        <dbReference type="ARBA" id="ARBA00022723"/>
    </source>
</evidence>
<evidence type="ECO:0000256" key="1">
    <source>
        <dbReference type="ARBA" id="ARBA00006401"/>
    </source>
</evidence>
<name>A0ABT7XME1_9NEIS</name>
<evidence type="ECO:0000256" key="6">
    <source>
        <dbReference type="ARBA" id="ARBA00022621"/>
    </source>
</evidence>
<dbReference type="InterPro" id="IPR017927">
    <property type="entry name" value="FAD-bd_FR_type"/>
</dbReference>
<organism evidence="20 21">
    <name type="scientific">Crenobacter oryzisoli</name>
    <dbReference type="NCBI Taxonomy" id="3056844"/>
    <lineage>
        <taxon>Bacteria</taxon>
        <taxon>Pseudomonadati</taxon>
        <taxon>Pseudomonadota</taxon>
        <taxon>Betaproteobacteria</taxon>
        <taxon>Neisseriales</taxon>
        <taxon>Neisseriaceae</taxon>
        <taxon>Crenobacter</taxon>
    </lineage>
</organism>
<dbReference type="InterPro" id="IPR039261">
    <property type="entry name" value="FNR_nucleotide-bd"/>
</dbReference>
<feature type="site" description="Influences the redox potential of the prosthetic heme and FAD groups" evidence="17">
    <location>
        <position position="396"/>
    </location>
</feature>
<dbReference type="InterPro" id="IPR001433">
    <property type="entry name" value="OxRdtase_FAD/NAD-bd"/>
</dbReference>
<evidence type="ECO:0000256" key="17">
    <source>
        <dbReference type="HAMAP-Rule" id="MF_01252"/>
    </source>
</evidence>
<comment type="similarity">
    <text evidence="2 17">Belongs to the globin family. Two-domain flavohemoproteins subfamily.</text>
</comment>
<comment type="caution">
    <text evidence="20">The sequence shown here is derived from an EMBL/GenBank/DDBJ whole genome shotgun (WGS) entry which is preliminary data.</text>
</comment>
<reference evidence="20" key="1">
    <citation type="submission" date="2023-06" db="EMBL/GenBank/DDBJ databases">
        <authorList>
            <person name="Zhang S."/>
        </authorList>
    </citation>
    <scope>NUCLEOTIDE SEQUENCE</scope>
    <source>
        <strain evidence="20">SG2303</strain>
    </source>
</reference>
<dbReference type="CDD" id="cd06184">
    <property type="entry name" value="flavohem_like_fad_nad_binding"/>
    <property type="match status" value="1"/>
</dbReference>
<evidence type="ECO:0000256" key="16">
    <source>
        <dbReference type="ARBA" id="ARBA00049433"/>
    </source>
</evidence>
<comment type="similarity">
    <text evidence="1 17">In the C-terminal section; belongs to the flavoprotein pyridine nucleotide cytochrome reductase family.</text>
</comment>